<comment type="cofactor">
    <cofactor evidence="1">
        <name>FAD</name>
        <dbReference type="ChEBI" id="CHEBI:57692"/>
    </cofactor>
</comment>
<evidence type="ECO:0000256" key="1">
    <source>
        <dbReference type="ARBA" id="ARBA00001974"/>
    </source>
</evidence>
<sequence>MRISRLAELDDNSIISADIVIVGAGPAGLTIAEQCSGPDRKVLVVESGEELETSEHSALNEVENIGELQTEAQIHKRTKFHGSQARFWSPDVQRYGVRCRAFGGSTHAWAGKSAPFDELDFKARSWVPHSGWPMDYQHIIPYLLRAMDVLNLSPKQPPGRFDKEGLHSFYWQFARSRIDRLDIMRFGQEFLARRPANLHVLLDATVRCVGLNREGSKFSHIDVVSLGGKCARINATFCVLACGGIENARLLLASNDVCSKGIGNHFDVVGRYLMDHIAARVGRFQTDQIAELTKHFGFYGLHHEKRAHMFAHGLAPTPEVQERDQVLNAAVFFSTERAPDDPWVALKKLLNSRSSDLGRDLLSVVSGSGFIARGIGMKILSDTRTPKIIKDFFVNGAILLSPNLVAEEFQSRGLPHKLSGLRIEAICEQAPDPSSRITLSDRKDRFGVPLAKIDWRIGDLERKTLLRIAELSHQALAGAELPTPILESWTRDRPQDLVIIDMAHTLGTTRMATDRTKGVVDPDCRVHGVDNLYVAGGSVFPTSGHANPTLMILALAMRLADHLNLKVVRNSAYQTS</sequence>
<evidence type="ECO:0000256" key="3">
    <source>
        <dbReference type="ARBA" id="ARBA00022630"/>
    </source>
</evidence>
<keyword evidence="4" id="KW-0274">FAD</keyword>
<keyword evidence="5" id="KW-0560">Oxidoreductase</keyword>
<dbReference type="Gene3D" id="3.50.50.60">
    <property type="entry name" value="FAD/NAD(P)-binding domain"/>
    <property type="match status" value="2"/>
</dbReference>
<evidence type="ECO:0000313" key="8">
    <source>
        <dbReference type="Proteomes" id="UP000520198"/>
    </source>
</evidence>
<evidence type="ECO:0000313" key="7">
    <source>
        <dbReference type="EMBL" id="NVD39849.1"/>
    </source>
</evidence>
<proteinExistence type="inferred from homology"/>
<comment type="similarity">
    <text evidence="2">Belongs to the GMC oxidoreductase family.</text>
</comment>
<dbReference type="InterPro" id="IPR051473">
    <property type="entry name" value="P2Ox-like"/>
</dbReference>
<dbReference type="EMBL" id="JABWDU010000003">
    <property type="protein sequence ID" value="NVD39849.1"/>
    <property type="molecule type" value="Genomic_DNA"/>
</dbReference>
<name>A0A7Y6Q6B0_9HYPH</name>
<dbReference type="RefSeq" id="WP_176353405.1">
    <property type="nucleotide sequence ID" value="NZ_JABWDU010000003.1"/>
</dbReference>
<dbReference type="SUPFAM" id="SSF51905">
    <property type="entry name" value="FAD/NAD(P)-binding domain"/>
    <property type="match status" value="1"/>
</dbReference>
<dbReference type="GO" id="GO:0016614">
    <property type="term" value="F:oxidoreductase activity, acting on CH-OH group of donors"/>
    <property type="evidence" value="ECO:0007669"/>
    <property type="project" value="InterPro"/>
</dbReference>
<comment type="caution">
    <text evidence="7">The sequence shown here is derived from an EMBL/GenBank/DDBJ whole genome shotgun (WGS) entry which is preliminary data.</text>
</comment>
<dbReference type="PANTHER" id="PTHR42784">
    <property type="entry name" value="PYRANOSE 2-OXIDASE"/>
    <property type="match status" value="1"/>
</dbReference>
<accession>A0A7Y6Q6B0</accession>
<evidence type="ECO:0000256" key="4">
    <source>
        <dbReference type="ARBA" id="ARBA00022827"/>
    </source>
</evidence>
<evidence type="ECO:0000259" key="6">
    <source>
        <dbReference type="Pfam" id="PF05199"/>
    </source>
</evidence>
<dbReference type="AlphaFoldDB" id="A0A7Y6Q6B0"/>
<evidence type="ECO:0000256" key="2">
    <source>
        <dbReference type="ARBA" id="ARBA00010790"/>
    </source>
</evidence>
<gene>
    <name evidence="7" type="ORF">HT585_13365</name>
</gene>
<dbReference type="Pfam" id="PF05834">
    <property type="entry name" value="Lycopene_cycl"/>
    <property type="match status" value="1"/>
</dbReference>
<dbReference type="InterPro" id="IPR036188">
    <property type="entry name" value="FAD/NAD-bd_sf"/>
</dbReference>
<dbReference type="PANTHER" id="PTHR42784:SF1">
    <property type="entry name" value="PYRANOSE 2-OXIDASE"/>
    <property type="match status" value="1"/>
</dbReference>
<keyword evidence="3" id="KW-0285">Flavoprotein</keyword>
<dbReference type="Proteomes" id="UP000520198">
    <property type="component" value="Unassembled WGS sequence"/>
</dbReference>
<protein>
    <submittedName>
        <fullName evidence="7">GMC family oxidoreductase</fullName>
    </submittedName>
</protein>
<reference evidence="7 8" key="1">
    <citation type="submission" date="2020-06" db="EMBL/GenBank/DDBJ databases">
        <authorList>
            <person name="Grouzdev D.S."/>
        </authorList>
    </citation>
    <scope>NUCLEOTIDE SEQUENCE [LARGE SCALE GENOMIC DNA]</scope>
    <source>
        <strain evidence="7 8">HO-A22</strain>
    </source>
</reference>
<evidence type="ECO:0000256" key="5">
    <source>
        <dbReference type="ARBA" id="ARBA00023002"/>
    </source>
</evidence>
<dbReference type="InterPro" id="IPR007867">
    <property type="entry name" value="GMC_OxRtase_C"/>
</dbReference>
<keyword evidence="8" id="KW-1185">Reference proteome</keyword>
<feature type="domain" description="Glucose-methanol-choline oxidoreductase C-terminal" evidence="6">
    <location>
        <begin position="431"/>
        <end position="556"/>
    </location>
</feature>
<organism evidence="7 8">
    <name type="scientific">Ensifer oleiphilus</name>
    <dbReference type="NCBI Taxonomy" id="2742698"/>
    <lineage>
        <taxon>Bacteria</taxon>
        <taxon>Pseudomonadati</taxon>
        <taxon>Pseudomonadota</taxon>
        <taxon>Alphaproteobacteria</taxon>
        <taxon>Hyphomicrobiales</taxon>
        <taxon>Rhizobiaceae</taxon>
        <taxon>Sinorhizobium/Ensifer group</taxon>
        <taxon>Ensifer</taxon>
    </lineage>
</organism>
<dbReference type="Pfam" id="PF05199">
    <property type="entry name" value="GMC_oxred_C"/>
    <property type="match status" value="1"/>
</dbReference>